<accession>A0ABS6AZT1</accession>
<dbReference type="InterPro" id="IPR038729">
    <property type="entry name" value="Rad50/SbcC_AAA"/>
</dbReference>
<name>A0ABS6AZT1_9NOCA</name>
<dbReference type="SUPFAM" id="SSF52540">
    <property type="entry name" value="P-loop containing nucleoside triphosphate hydrolases"/>
    <property type="match status" value="1"/>
</dbReference>
<feature type="coiled-coil region" evidence="4">
    <location>
        <begin position="216"/>
        <end position="284"/>
    </location>
</feature>
<feature type="coiled-coil region" evidence="4">
    <location>
        <begin position="425"/>
        <end position="473"/>
    </location>
</feature>
<keyword evidence="7" id="KW-1185">Reference proteome</keyword>
<evidence type="ECO:0000256" key="1">
    <source>
        <dbReference type="ARBA" id="ARBA00006930"/>
    </source>
</evidence>
<dbReference type="InterPro" id="IPR027417">
    <property type="entry name" value="P-loop_NTPase"/>
</dbReference>
<dbReference type="EMBL" id="JAHKNI010000006">
    <property type="protein sequence ID" value="MBU3063561.1"/>
    <property type="molecule type" value="Genomic_DNA"/>
</dbReference>
<dbReference type="PANTHER" id="PTHR32114">
    <property type="entry name" value="ABC TRANSPORTER ABCH.3"/>
    <property type="match status" value="1"/>
</dbReference>
<organism evidence="6 7">
    <name type="scientific">Nocardia albiluteola</name>
    <dbReference type="NCBI Taxonomy" id="2842303"/>
    <lineage>
        <taxon>Bacteria</taxon>
        <taxon>Bacillati</taxon>
        <taxon>Actinomycetota</taxon>
        <taxon>Actinomycetes</taxon>
        <taxon>Mycobacteriales</taxon>
        <taxon>Nocardiaceae</taxon>
        <taxon>Nocardia</taxon>
    </lineage>
</organism>
<sequence>MKLHSITLANFRQFQGVQSFDLSSDSKRTVSMLFGANGAGKTTFLNAFTWALYGEMSDDVEKQDVMVTDKIWHALAINQSVELSVELFFDHAGRNLRLLRRATLWKESEKQPVPSPEVQLWTTNPDGSSEVVQAPQQMIHTILPKGLSRFFFFNGERIEKLVQKAAYTEVQKDIKFLLDLEHVERALQHLPAVDRRLTNELKKHGGKKASEIQAAIDQLRDSEAPLRNELKELEEQIATLGEERETVLDLLRQHESAAPIQAQRDVVSKELDDAEAALQEALTDRAVLVATRSFLAFTRQLEENTQSIADGLYQKGALPAPLKREFVEKLIEDGECICGTPLTEGADPLDKVRDWRQRAGLQAVESAWQKLSGQIEPLASARTQVRDDLSALTKRISDQRDRKTRLAATLSELVGKLSGSSLEDVQALETKRIDLDRRRDAKQQRVGIVTTKLQQIDSQIEQKTRERSRAEVTDELALKARSRSDAVQSVQRALKEILAIREETIRKRLDKKLKSVFARISHQNHVPTLDKGLELTLHKQIGGITTEVPKSTGENQILSLSFVAAVSQLARELRQEKAQHDPARVDDSGIYPIVMDAAFGSLDQDYQKAVSKVLAEMAPQLVVLVSKSQGLGTVLNELAPYISNLGVIETHTTKPDQKLDHINLNGTSSPFTVPSESDYSELKVIQSWR</sequence>
<keyword evidence="4" id="KW-0175">Coiled coil</keyword>
<dbReference type="Gene3D" id="3.40.50.300">
    <property type="entry name" value="P-loop containing nucleotide triphosphate hydrolases"/>
    <property type="match status" value="2"/>
</dbReference>
<comment type="similarity">
    <text evidence="1">Belongs to the SMC family. SbcC subfamily.</text>
</comment>
<proteinExistence type="inferred from homology"/>
<evidence type="ECO:0000313" key="6">
    <source>
        <dbReference type="EMBL" id="MBU3063561.1"/>
    </source>
</evidence>
<evidence type="ECO:0000256" key="4">
    <source>
        <dbReference type="SAM" id="Coils"/>
    </source>
</evidence>
<comment type="caution">
    <text evidence="6">The sequence shown here is derived from an EMBL/GenBank/DDBJ whole genome shotgun (WGS) entry which is preliminary data.</text>
</comment>
<gene>
    <name evidence="6" type="ORF">KO481_18750</name>
</gene>
<feature type="domain" description="Rad50/SbcC-type AAA" evidence="5">
    <location>
        <begin position="5"/>
        <end position="243"/>
    </location>
</feature>
<reference evidence="6 7" key="1">
    <citation type="submission" date="2021-06" db="EMBL/GenBank/DDBJ databases">
        <title>Actinomycetes sequencing.</title>
        <authorList>
            <person name="Shan Q."/>
        </authorList>
    </citation>
    <scope>NUCLEOTIDE SEQUENCE [LARGE SCALE GENOMIC DNA]</scope>
    <source>
        <strain evidence="6 7">NEAU-G5</strain>
    </source>
</reference>
<dbReference type="PANTHER" id="PTHR32114:SF2">
    <property type="entry name" value="ABC TRANSPORTER ABCH.3"/>
    <property type="match status" value="1"/>
</dbReference>
<dbReference type="Pfam" id="PF13476">
    <property type="entry name" value="AAA_23"/>
    <property type="match status" value="1"/>
</dbReference>
<evidence type="ECO:0000259" key="5">
    <source>
        <dbReference type="Pfam" id="PF13476"/>
    </source>
</evidence>
<evidence type="ECO:0000313" key="7">
    <source>
        <dbReference type="Proteomes" id="UP000733379"/>
    </source>
</evidence>
<evidence type="ECO:0000256" key="3">
    <source>
        <dbReference type="ARBA" id="ARBA00013368"/>
    </source>
</evidence>
<dbReference type="RefSeq" id="WP_215918488.1">
    <property type="nucleotide sequence ID" value="NZ_JAHKNI010000006.1"/>
</dbReference>
<dbReference type="Proteomes" id="UP000733379">
    <property type="component" value="Unassembled WGS sequence"/>
</dbReference>
<comment type="subunit">
    <text evidence="2">Heterodimer of SbcC and SbcD.</text>
</comment>
<evidence type="ECO:0000256" key="2">
    <source>
        <dbReference type="ARBA" id="ARBA00011322"/>
    </source>
</evidence>
<protein>
    <recommendedName>
        <fullName evidence="3">Nuclease SbcCD subunit C</fullName>
    </recommendedName>
</protein>